<keyword evidence="3" id="KW-1185">Reference proteome</keyword>
<dbReference type="AlphaFoldDB" id="A0A9K3GK93"/>
<dbReference type="InterPro" id="IPR037252">
    <property type="entry name" value="Mib_Herc2_sf"/>
</dbReference>
<organism evidence="2 3">
    <name type="scientific">Kipferlia bialata</name>
    <dbReference type="NCBI Taxonomy" id="797122"/>
    <lineage>
        <taxon>Eukaryota</taxon>
        <taxon>Metamonada</taxon>
        <taxon>Carpediemonas-like organisms</taxon>
        <taxon>Kipferlia</taxon>
    </lineage>
</organism>
<dbReference type="EMBL" id="BDIP01001909">
    <property type="protein sequence ID" value="GIQ85376.1"/>
    <property type="molecule type" value="Genomic_DNA"/>
</dbReference>
<evidence type="ECO:0000313" key="2">
    <source>
        <dbReference type="EMBL" id="GIQ85376.1"/>
    </source>
</evidence>
<dbReference type="Pfam" id="PF06701">
    <property type="entry name" value="MIB_HERC2"/>
    <property type="match status" value="1"/>
</dbReference>
<proteinExistence type="predicted"/>
<dbReference type="PROSITE" id="PS51416">
    <property type="entry name" value="MIB_HERC2"/>
    <property type="match status" value="1"/>
</dbReference>
<evidence type="ECO:0000259" key="1">
    <source>
        <dbReference type="PROSITE" id="PS51416"/>
    </source>
</evidence>
<dbReference type="InterPro" id="IPR010606">
    <property type="entry name" value="Mib_Herc2"/>
</dbReference>
<comment type="caution">
    <text evidence="2">The sequence shown here is derived from an EMBL/GenBank/DDBJ whole genome shotgun (WGS) entry which is preliminary data.</text>
</comment>
<dbReference type="GO" id="GO:0004842">
    <property type="term" value="F:ubiquitin-protein transferase activity"/>
    <property type="evidence" value="ECO:0007669"/>
    <property type="project" value="InterPro"/>
</dbReference>
<evidence type="ECO:0000313" key="3">
    <source>
        <dbReference type="Proteomes" id="UP000265618"/>
    </source>
</evidence>
<feature type="non-terminal residue" evidence="2">
    <location>
        <position position="1"/>
    </location>
</feature>
<dbReference type="OrthoDB" id="412600at2759"/>
<dbReference type="SUPFAM" id="SSF159034">
    <property type="entry name" value="Mib/herc2 domain-like"/>
    <property type="match status" value="1"/>
</dbReference>
<accession>A0A9K3GK93</accession>
<reference evidence="2 3" key="1">
    <citation type="journal article" date="2018" name="PLoS ONE">
        <title>The draft genome of Kipferlia bialata reveals reductive genome evolution in fornicate parasites.</title>
        <authorList>
            <person name="Tanifuji G."/>
            <person name="Takabayashi S."/>
            <person name="Kume K."/>
            <person name="Takagi M."/>
            <person name="Nakayama T."/>
            <person name="Kamikawa R."/>
            <person name="Inagaki Y."/>
            <person name="Hashimoto T."/>
        </authorList>
    </citation>
    <scope>NUCLEOTIDE SEQUENCE [LARGE SCALE GENOMIC DNA]</scope>
    <source>
        <strain evidence="2">NY0173</strain>
    </source>
</reference>
<protein>
    <recommendedName>
        <fullName evidence="1">MIB/HERC2 domain-containing protein</fullName>
    </recommendedName>
</protein>
<gene>
    <name evidence="2" type="ORF">KIPB_007026</name>
</gene>
<dbReference type="Proteomes" id="UP000265618">
    <property type="component" value="Unassembled WGS sequence"/>
</dbReference>
<feature type="domain" description="MIB/HERC2" evidence="1">
    <location>
        <begin position="17"/>
        <end position="91"/>
    </location>
</feature>
<sequence>AGYGGAFDLVYSDDSRTTEVTLDNIIAGVDVVRGEQWNYKDQDGGKGTHGTILRRDVEPGWVIVKWKNPAGTVNRYQVGDKHRVIQYAEPQMCRPLSRCTSVGAAMYQGMLKELQNTLMEINLLHKSIATLKAEAQNRPEVSAVPDASTAALGVSTAGGKVKPYPGCIFPYGQPVSFPPTLSARVTRTKKALGRKDAKRGHVYGWVAGFSGKDKAVVMWDGDAQAEHILCSSLEYAQNFHSSFARGTAIPAHTLGPLYASAYPSDASAFSAVDAQYGQGLIGRMVVPGPSEQWKSVQPEVKAQMCGRIMGVDTQGKKITVQWLPADKKAVLDGVVVGRQFAYKAGCDGVFDLSLS</sequence>
<name>A0A9K3GK93_9EUKA</name>
<dbReference type="GO" id="GO:0016567">
    <property type="term" value="P:protein ubiquitination"/>
    <property type="evidence" value="ECO:0007669"/>
    <property type="project" value="InterPro"/>
</dbReference>
<dbReference type="GO" id="GO:0046872">
    <property type="term" value="F:metal ion binding"/>
    <property type="evidence" value="ECO:0007669"/>
    <property type="project" value="InterPro"/>
</dbReference>
<dbReference type="Gene3D" id="2.30.30.40">
    <property type="entry name" value="SH3 Domains"/>
    <property type="match status" value="1"/>
</dbReference>